<dbReference type="InterPro" id="IPR018247">
    <property type="entry name" value="EF_Hand_1_Ca_BS"/>
</dbReference>
<dbReference type="Gramene" id="EOY14487">
    <property type="protein sequence ID" value="EOY14487"/>
    <property type="gene ID" value="TCM_033855"/>
</dbReference>
<evidence type="ECO:0008006" key="4">
    <source>
        <dbReference type="Google" id="ProtNLM"/>
    </source>
</evidence>
<protein>
    <recommendedName>
        <fullName evidence="4">Calcium-binding EF-hand family protein</fullName>
    </recommendedName>
</protein>
<dbReference type="HOGENOM" id="CLU_2626958_0_0_1"/>
<dbReference type="SUPFAM" id="SSF47473">
    <property type="entry name" value="EF-hand"/>
    <property type="match status" value="1"/>
</dbReference>
<gene>
    <name evidence="2" type="ORF">TCM_033855</name>
</gene>
<dbReference type="Proteomes" id="UP000026915">
    <property type="component" value="Chromosome 8"/>
</dbReference>
<organism evidence="2 3">
    <name type="scientific">Theobroma cacao</name>
    <name type="common">Cacao</name>
    <name type="synonym">Cocoa</name>
    <dbReference type="NCBI Taxonomy" id="3641"/>
    <lineage>
        <taxon>Eukaryota</taxon>
        <taxon>Viridiplantae</taxon>
        <taxon>Streptophyta</taxon>
        <taxon>Embryophyta</taxon>
        <taxon>Tracheophyta</taxon>
        <taxon>Spermatophyta</taxon>
        <taxon>Magnoliopsida</taxon>
        <taxon>eudicotyledons</taxon>
        <taxon>Gunneridae</taxon>
        <taxon>Pentapetalae</taxon>
        <taxon>rosids</taxon>
        <taxon>malvids</taxon>
        <taxon>Malvales</taxon>
        <taxon>Malvaceae</taxon>
        <taxon>Byttnerioideae</taxon>
        <taxon>Theobroma</taxon>
    </lineage>
</organism>
<dbReference type="InParanoid" id="A0A061FCN0"/>
<evidence type="ECO:0000313" key="3">
    <source>
        <dbReference type="Proteomes" id="UP000026915"/>
    </source>
</evidence>
<dbReference type="AlphaFoldDB" id="A0A061FCN0"/>
<keyword evidence="1" id="KW-0106">Calcium</keyword>
<keyword evidence="3" id="KW-1185">Reference proteome</keyword>
<dbReference type="Gene3D" id="1.10.238.10">
    <property type="entry name" value="EF-hand"/>
    <property type="match status" value="1"/>
</dbReference>
<accession>A0A061FCN0</accession>
<evidence type="ECO:0000256" key="1">
    <source>
        <dbReference type="ARBA" id="ARBA00022837"/>
    </source>
</evidence>
<evidence type="ECO:0000313" key="2">
    <source>
        <dbReference type="EMBL" id="EOY14487.1"/>
    </source>
</evidence>
<dbReference type="PROSITE" id="PS00018">
    <property type="entry name" value="EF_HAND_1"/>
    <property type="match status" value="1"/>
</dbReference>
<proteinExistence type="predicted"/>
<name>A0A061FCN0_THECC</name>
<dbReference type="InterPro" id="IPR011992">
    <property type="entry name" value="EF-hand-dom_pair"/>
</dbReference>
<sequence>MKRKNEKQILQVFQGSNLNEDHLLNAGELKRAFSQLDKPQLSSFRVNQALRKADRNGDKSIDSKELPDLAKFTSSILR</sequence>
<dbReference type="EMBL" id="CM001886">
    <property type="protein sequence ID" value="EOY14487.1"/>
    <property type="molecule type" value="Genomic_DNA"/>
</dbReference>
<reference evidence="2 3" key="1">
    <citation type="journal article" date="2013" name="Genome Biol.">
        <title>The genome sequence of the most widely cultivated cacao type and its use to identify candidate genes regulating pod color.</title>
        <authorList>
            <person name="Motamayor J.C."/>
            <person name="Mockaitis K."/>
            <person name="Schmutz J."/>
            <person name="Haiminen N."/>
            <person name="Iii D.L."/>
            <person name="Cornejo O."/>
            <person name="Findley S.D."/>
            <person name="Zheng P."/>
            <person name="Utro F."/>
            <person name="Royaert S."/>
            <person name="Saski C."/>
            <person name="Jenkins J."/>
            <person name="Podicheti R."/>
            <person name="Zhao M."/>
            <person name="Scheffler B.E."/>
            <person name="Stack J.C."/>
            <person name="Feltus F.A."/>
            <person name="Mustiga G.M."/>
            <person name="Amores F."/>
            <person name="Phillips W."/>
            <person name="Marelli J.P."/>
            <person name="May G.D."/>
            <person name="Shapiro H."/>
            <person name="Ma J."/>
            <person name="Bustamante C.D."/>
            <person name="Schnell R.J."/>
            <person name="Main D."/>
            <person name="Gilbert D."/>
            <person name="Parida L."/>
            <person name="Kuhn D.N."/>
        </authorList>
    </citation>
    <scope>NUCLEOTIDE SEQUENCE [LARGE SCALE GENOMIC DNA]</scope>
    <source>
        <strain evidence="3">cv. Matina 1-6</strain>
    </source>
</reference>